<dbReference type="Proteomes" id="UP000265566">
    <property type="component" value="Chromosome 2"/>
</dbReference>
<keyword evidence="1" id="KW-0812">Transmembrane</keyword>
<comment type="caution">
    <text evidence="2">The sequence shown here is derived from an EMBL/GenBank/DDBJ whole genome shotgun (WGS) entry which is preliminary data.</text>
</comment>
<dbReference type="AlphaFoldDB" id="A0A396JGA4"/>
<sequence length="94" mass="10154">MADSLVVVLSPSLLLWVALSKLLLSSEVFQLCLVLGPVGFVAVSSLGLGGYRRDLLRWFGFVNPKGYGSINPKGSVVTYALIHPLIWVNALKLV</sequence>
<evidence type="ECO:0000256" key="1">
    <source>
        <dbReference type="SAM" id="Phobius"/>
    </source>
</evidence>
<reference evidence="2" key="1">
    <citation type="journal article" date="2018" name="Nat. Plants">
        <title>Whole-genome landscape of Medicago truncatula symbiotic genes.</title>
        <authorList>
            <person name="Pecrix Y."/>
            <person name="Gamas P."/>
            <person name="Carrere S."/>
        </authorList>
    </citation>
    <scope>NUCLEOTIDE SEQUENCE</scope>
    <source>
        <tissue evidence="2">Leaves</tissue>
    </source>
</reference>
<dbReference type="EMBL" id="PSQE01000002">
    <property type="protein sequence ID" value="RHN75378.1"/>
    <property type="molecule type" value="Genomic_DNA"/>
</dbReference>
<keyword evidence="1" id="KW-1133">Transmembrane helix</keyword>
<name>A0A396JGA4_MEDTR</name>
<organism evidence="2">
    <name type="scientific">Medicago truncatula</name>
    <name type="common">Barrel medic</name>
    <name type="synonym">Medicago tribuloides</name>
    <dbReference type="NCBI Taxonomy" id="3880"/>
    <lineage>
        <taxon>Eukaryota</taxon>
        <taxon>Viridiplantae</taxon>
        <taxon>Streptophyta</taxon>
        <taxon>Embryophyta</taxon>
        <taxon>Tracheophyta</taxon>
        <taxon>Spermatophyta</taxon>
        <taxon>Magnoliopsida</taxon>
        <taxon>eudicotyledons</taxon>
        <taxon>Gunneridae</taxon>
        <taxon>Pentapetalae</taxon>
        <taxon>rosids</taxon>
        <taxon>fabids</taxon>
        <taxon>Fabales</taxon>
        <taxon>Fabaceae</taxon>
        <taxon>Papilionoideae</taxon>
        <taxon>50 kb inversion clade</taxon>
        <taxon>NPAAA clade</taxon>
        <taxon>Hologalegina</taxon>
        <taxon>IRL clade</taxon>
        <taxon>Trifolieae</taxon>
        <taxon>Medicago</taxon>
    </lineage>
</organism>
<evidence type="ECO:0008006" key="3">
    <source>
        <dbReference type="Google" id="ProtNLM"/>
    </source>
</evidence>
<keyword evidence="1" id="KW-0472">Membrane</keyword>
<gene>
    <name evidence="2" type="ORF">MtrunA17_Chr2g0320531</name>
</gene>
<protein>
    <recommendedName>
        <fullName evidence="3">Transmembrane protein</fullName>
    </recommendedName>
</protein>
<proteinExistence type="predicted"/>
<accession>A0A396JGA4</accession>
<feature type="transmembrane region" description="Helical" evidence="1">
    <location>
        <begin position="30"/>
        <end position="51"/>
    </location>
</feature>
<dbReference type="Gramene" id="rna11567">
    <property type="protein sequence ID" value="RHN75378.1"/>
    <property type="gene ID" value="gene11567"/>
</dbReference>
<evidence type="ECO:0000313" key="2">
    <source>
        <dbReference type="EMBL" id="RHN75378.1"/>
    </source>
</evidence>